<comment type="caution">
    <text evidence="3">The sequence shown here is derived from an EMBL/GenBank/DDBJ whole genome shotgun (WGS) entry which is preliminary data.</text>
</comment>
<dbReference type="Pfam" id="PF25018">
    <property type="entry name" value="HEAT_IPO9_c"/>
    <property type="match status" value="1"/>
</dbReference>
<evidence type="ECO:0000259" key="2">
    <source>
        <dbReference type="Pfam" id="PF25018"/>
    </source>
</evidence>
<dbReference type="SUPFAM" id="SSF48371">
    <property type="entry name" value="ARM repeat"/>
    <property type="match status" value="1"/>
</dbReference>
<organism evidence="3 4">
    <name type="scientific">Cardiosporidium cionae</name>
    <dbReference type="NCBI Taxonomy" id="476202"/>
    <lineage>
        <taxon>Eukaryota</taxon>
        <taxon>Sar</taxon>
        <taxon>Alveolata</taxon>
        <taxon>Apicomplexa</taxon>
        <taxon>Aconoidasida</taxon>
        <taxon>Nephromycida</taxon>
        <taxon>Cardiosporidium</taxon>
    </lineage>
</organism>
<proteinExistence type="predicted"/>
<feature type="domain" description="Importin-9 central HEAT repeats" evidence="2">
    <location>
        <begin position="87"/>
        <end position="324"/>
    </location>
</feature>
<dbReference type="PANTHER" id="PTHR10997:SF9">
    <property type="entry name" value="IMPORTIN-9"/>
    <property type="match status" value="1"/>
</dbReference>
<dbReference type="InterPro" id="IPR016024">
    <property type="entry name" value="ARM-type_fold"/>
</dbReference>
<evidence type="ECO:0000313" key="3">
    <source>
        <dbReference type="EMBL" id="KAF8819361.1"/>
    </source>
</evidence>
<evidence type="ECO:0000256" key="1">
    <source>
        <dbReference type="ARBA" id="ARBA00022927"/>
    </source>
</evidence>
<dbReference type="Gene3D" id="1.25.10.10">
    <property type="entry name" value="Leucine-rich Repeat Variant"/>
    <property type="match status" value="1"/>
</dbReference>
<keyword evidence="4" id="KW-1185">Reference proteome</keyword>
<dbReference type="InterPro" id="IPR011989">
    <property type="entry name" value="ARM-like"/>
</dbReference>
<dbReference type="PANTHER" id="PTHR10997">
    <property type="entry name" value="IMPORTIN-7, 8, 11"/>
    <property type="match status" value="1"/>
</dbReference>
<reference evidence="3 4" key="1">
    <citation type="journal article" date="2020" name="bioRxiv">
        <title>Metabolic contributions of an alphaproteobacterial endosymbiont in the apicomplexan Cardiosporidium cionae.</title>
        <authorList>
            <person name="Hunter E.S."/>
            <person name="Paight C.J."/>
            <person name="Lane C.E."/>
        </authorList>
    </citation>
    <scope>NUCLEOTIDE SEQUENCE [LARGE SCALE GENOMIC DNA]</scope>
    <source>
        <strain evidence="3">ESH_2018</strain>
    </source>
</reference>
<accession>A0ABQ7J5R9</accession>
<name>A0ABQ7J5R9_9APIC</name>
<dbReference type="InterPro" id="IPR056840">
    <property type="entry name" value="HEAT_IPO9_central"/>
</dbReference>
<gene>
    <name evidence="3" type="ORF">IE077_001138</name>
</gene>
<feature type="non-terminal residue" evidence="3">
    <location>
        <position position="1"/>
    </location>
</feature>
<dbReference type="EMBL" id="JADAQX010000795">
    <property type="protein sequence ID" value="KAF8819361.1"/>
    <property type="molecule type" value="Genomic_DNA"/>
</dbReference>
<keyword evidence="1" id="KW-0653">Protein transport</keyword>
<dbReference type="Proteomes" id="UP000823046">
    <property type="component" value="Unassembled WGS sequence"/>
</dbReference>
<sequence length="441" mass="50355">ITQEATHFDYELQCLLQVIFEGILEILLQYYPIYENMIINQQEESGIEEDVEGGPQRFISAICEFSVAFARSPRTLFLLPIYIPFLFERLVPFFQITEMQRILWSIDLNSFIAQQEEAVPAESVRLDGKSVMETFLGEFPEETIIAVIKVANIMLERALEKQECGSPFYWKLQEVALWLVGLIGPSLTDISSISMKSIIVEMARVLLQEECPDFLRACGLWAASRMQVYMKANYPEEVNSILTISAHALSSDKTALVRISACKSFENFLGICTNKEFRKSVVLSRGVLESLLNFLTSFSEDALRLTLDVLTSIVRHCPDAILEQESRIVPLVLTVWGHSCNDPLVNTFFQQFLHTACHSSQLLRTNLEERLIPHIIEAFTQYKLGLEKGGRNDIESNTISVCMDAYTVLVDCQPDQQPYSLSELLWKAFDPFVEVHMNYRK</sequence>
<evidence type="ECO:0000313" key="4">
    <source>
        <dbReference type="Proteomes" id="UP000823046"/>
    </source>
</evidence>
<keyword evidence="1" id="KW-0813">Transport</keyword>
<protein>
    <submittedName>
        <fullName evidence="3">Importin-9</fullName>
    </submittedName>
</protein>